<dbReference type="AlphaFoldDB" id="A0A9Q1JAS3"/>
<dbReference type="GO" id="GO:0030544">
    <property type="term" value="F:Hsp70 protein binding"/>
    <property type="evidence" value="ECO:0007669"/>
    <property type="project" value="InterPro"/>
</dbReference>
<evidence type="ECO:0000313" key="3">
    <source>
        <dbReference type="EMBL" id="KAJ8376786.1"/>
    </source>
</evidence>
<comment type="caution">
    <text evidence="3">The sequence shown here is derived from an EMBL/GenBank/DDBJ whole genome shotgun (WGS) entry which is preliminary data.</text>
</comment>
<gene>
    <name evidence="3" type="ORF">SKAU_G00073660</name>
</gene>
<keyword evidence="4" id="KW-1185">Reference proteome</keyword>
<dbReference type="SUPFAM" id="SSF46565">
    <property type="entry name" value="Chaperone J-domain"/>
    <property type="match status" value="1"/>
</dbReference>
<dbReference type="GO" id="GO:0051082">
    <property type="term" value="F:unfolded protein binding"/>
    <property type="evidence" value="ECO:0007669"/>
    <property type="project" value="InterPro"/>
</dbReference>
<evidence type="ECO:0000259" key="2">
    <source>
        <dbReference type="PROSITE" id="PS50076"/>
    </source>
</evidence>
<dbReference type="Pfam" id="PF00226">
    <property type="entry name" value="DnaJ"/>
    <property type="match status" value="1"/>
</dbReference>
<dbReference type="Gene3D" id="1.10.287.110">
    <property type="entry name" value="DnaJ domain"/>
    <property type="match status" value="1"/>
</dbReference>
<dbReference type="InterPro" id="IPR036869">
    <property type="entry name" value="J_dom_sf"/>
</dbReference>
<evidence type="ECO:0000313" key="4">
    <source>
        <dbReference type="Proteomes" id="UP001152622"/>
    </source>
</evidence>
<dbReference type="OrthoDB" id="10250354at2759"/>
<dbReference type="PROSITE" id="PS50076">
    <property type="entry name" value="DNAJ_2"/>
    <property type="match status" value="1"/>
</dbReference>
<dbReference type="EMBL" id="JAINUF010000002">
    <property type="protein sequence ID" value="KAJ8376786.1"/>
    <property type="molecule type" value="Genomic_DNA"/>
</dbReference>
<dbReference type="SMART" id="SM00271">
    <property type="entry name" value="DnaJ"/>
    <property type="match status" value="1"/>
</dbReference>
<evidence type="ECO:0000256" key="1">
    <source>
        <dbReference type="ARBA" id="ARBA00023186"/>
    </source>
</evidence>
<dbReference type="InterPro" id="IPR001623">
    <property type="entry name" value="DnaJ_domain"/>
</dbReference>
<feature type="domain" description="J" evidence="2">
    <location>
        <begin position="3"/>
        <end position="69"/>
    </location>
</feature>
<organism evidence="3 4">
    <name type="scientific">Synaphobranchus kaupii</name>
    <name type="common">Kaup's arrowtooth eel</name>
    <dbReference type="NCBI Taxonomy" id="118154"/>
    <lineage>
        <taxon>Eukaryota</taxon>
        <taxon>Metazoa</taxon>
        <taxon>Chordata</taxon>
        <taxon>Craniata</taxon>
        <taxon>Vertebrata</taxon>
        <taxon>Euteleostomi</taxon>
        <taxon>Actinopterygii</taxon>
        <taxon>Neopterygii</taxon>
        <taxon>Teleostei</taxon>
        <taxon>Anguilliformes</taxon>
        <taxon>Synaphobranchidae</taxon>
        <taxon>Synaphobranchus</taxon>
    </lineage>
</organism>
<dbReference type="PRINTS" id="PR00625">
    <property type="entry name" value="JDOMAIN"/>
</dbReference>
<reference evidence="3" key="1">
    <citation type="journal article" date="2023" name="Science">
        <title>Genome structures resolve the early diversification of teleost fishes.</title>
        <authorList>
            <person name="Parey E."/>
            <person name="Louis A."/>
            <person name="Montfort J."/>
            <person name="Bouchez O."/>
            <person name="Roques C."/>
            <person name="Iampietro C."/>
            <person name="Lluch J."/>
            <person name="Castinel A."/>
            <person name="Donnadieu C."/>
            <person name="Desvignes T."/>
            <person name="Floi Bucao C."/>
            <person name="Jouanno E."/>
            <person name="Wen M."/>
            <person name="Mejri S."/>
            <person name="Dirks R."/>
            <person name="Jansen H."/>
            <person name="Henkel C."/>
            <person name="Chen W.J."/>
            <person name="Zahm M."/>
            <person name="Cabau C."/>
            <person name="Klopp C."/>
            <person name="Thompson A.W."/>
            <person name="Robinson-Rechavi M."/>
            <person name="Braasch I."/>
            <person name="Lecointre G."/>
            <person name="Bobe J."/>
            <person name="Postlethwait J.H."/>
            <person name="Berthelot C."/>
            <person name="Roest Crollius H."/>
            <person name="Guiguen Y."/>
        </authorList>
    </citation>
    <scope>NUCLEOTIDE SEQUENCE</scope>
    <source>
        <strain evidence="3">WJC10195</strain>
    </source>
</reference>
<proteinExistence type="predicted"/>
<dbReference type="InterPro" id="IPR018253">
    <property type="entry name" value="DnaJ_domain_CS"/>
</dbReference>
<name>A0A9Q1JAS3_SYNKA</name>
<dbReference type="PANTHER" id="PTHR45168">
    <property type="entry name" value="DNAJ HOMOLOG SUBFAMILY B MEMBER 2"/>
    <property type="match status" value="1"/>
</dbReference>
<sequence length="303" mass="31258">MVDYYQILGVFKNASQEDIKKAYRKLALQWHPDKNPNNRAEAEMRFKELSEAYEVLSDSNKRNTYDTSGTGTAGTFAPQFSGFTFRNPMDIFREFFGGQDPFSGAFGNNVFGGGMNMGQMPFSQGFGGFPSFGTGMQTGGMPGMSGGMGMPGMSGGMGMPGMSGGMGMPGMSGGMGMPGMPGGMAMPGMPGGMGMPGMPGGMGMPGQGMGMPGQGMGMPGQGMGMPGMPGGMGMPGMQGAGQGGFSSFHSSTPGNFQSVSTSTSVINGKQITTKRMSGTGGERVEVYEDGKLTSVTINGKEQM</sequence>
<keyword evidence="1" id="KW-0143">Chaperone</keyword>
<protein>
    <recommendedName>
        <fullName evidence="2">J domain-containing protein</fullName>
    </recommendedName>
</protein>
<dbReference type="PROSITE" id="PS00636">
    <property type="entry name" value="DNAJ_1"/>
    <property type="match status" value="1"/>
</dbReference>
<accession>A0A9Q1JAS3</accession>
<dbReference type="Proteomes" id="UP001152622">
    <property type="component" value="Chromosome 2"/>
</dbReference>
<dbReference type="CDD" id="cd06257">
    <property type="entry name" value="DnaJ"/>
    <property type="match status" value="1"/>
</dbReference>
<dbReference type="PANTHER" id="PTHR45168:SF4">
    <property type="entry name" value="SIMILAR TO DNAJ HOMOLOG SUBFAMILY B MEMBER 6 (HEAT SHOCK PROTEIN J2) (HSJ-2) (MRJ) (MDJ4)"/>
    <property type="match status" value="1"/>
</dbReference>
<dbReference type="InterPro" id="IPR043183">
    <property type="entry name" value="DNJB2/6-like"/>
</dbReference>